<keyword evidence="1" id="KW-0812">Transmembrane</keyword>
<name>A0A0F9MDB4_9ZZZZ</name>
<sequence length="54" mass="5886">MKRHIQKSKLNIGMILITICITLATLQISNLISTNLSKQGFLSDDAGNLRISGT</sequence>
<evidence type="ECO:0000256" key="1">
    <source>
        <dbReference type="SAM" id="Phobius"/>
    </source>
</evidence>
<keyword evidence="1" id="KW-0472">Membrane</keyword>
<comment type="caution">
    <text evidence="2">The sequence shown here is derived from an EMBL/GenBank/DDBJ whole genome shotgun (WGS) entry which is preliminary data.</text>
</comment>
<proteinExistence type="predicted"/>
<organism evidence="2">
    <name type="scientific">marine sediment metagenome</name>
    <dbReference type="NCBI Taxonomy" id="412755"/>
    <lineage>
        <taxon>unclassified sequences</taxon>
        <taxon>metagenomes</taxon>
        <taxon>ecological metagenomes</taxon>
    </lineage>
</organism>
<feature type="transmembrane region" description="Helical" evidence="1">
    <location>
        <begin position="12"/>
        <end position="32"/>
    </location>
</feature>
<dbReference type="AlphaFoldDB" id="A0A0F9MDB4"/>
<dbReference type="EMBL" id="LAZR01004990">
    <property type="protein sequence ID" value="KKN03839.1"/>
    <property type="molecule type" value="Genomic_DNA"/>
</dbReference>
<evidence type="ECO:0000313" key="2">
    <source>
        <dbReference type="EMBL" id="KKN03839.1"/>
    </source>
</evidence>
<reference evidence="2" key="1">
    <citation type="journal article" date="2015" name="Nature">
        <title>Complex archaea that bridge the gap between prokaryotes and eukaryotes.</title>
        <authorList>
            <person name="Spang A."/>
            <person name="Saw J.H."/>
            <person name="Jorgensen S.L."/>
            <person name="Zaremba-Niedzwiedzka K."/>
            <person name="Martijn J."/>
            <person name="Lind A.E."/>
            <person name="van Eijk R."/>
            <person name="Schleper C."/>
            <person name="Guy L."/>
            <person name="Ettema T.J."/>
        </authorList>
    </citation>
    <scope>NUCLEOTIDE SEQUENCE</scope>
</reference>
<protein>
    <submittedName>
        <fullName evidence="2">Uncharacterized protein</fullName>
    </submittedName>
</protein>
<keyword evidence="1" id="KW-1133">Transmembrane helix</keyword>
<accession>A0A0F9MDB4</accession>
<gene>
    <name evidence="2" type="ORF">LCGC14_1103660</name>
</gene>